<protein>
    <submittedName>
        <fullName evidence="1">LORF2 protein</fullName>
    </submittedName>
</protein>
<evidence type="ECO:0000313" key="2">
    <source>
        <dbReference type="Proteomes" id="UP000475037"/>
    </source>
</evidence>
<feature type="non-terminal residue" evidence="1">
    <location>
        <position position="1"/>
    </location>
</feature>
<dbReference type="AlphaFoldDB" id="A0A6G1AYY0"/>
<sequence>KCQKLQPLEYSWCFLTKLNILISYNPAVTFLDIYPKELKPYVHAKKPVHGSSQPFAFVLTNLEVPKMFFTGEWINKLWYIQSMEYYSVLKRNELSSHEKTRGNLRCILLGEISPSERAINCMISTI</sequence>
<gene>
    <name evidence="1" type="primary">Pol_246</name>
    <name evidence="1" type="ORF">FOF47_R04149</name>
</gene>
<feature type="non-terminal residue" evidence="1">
    <location>
        <position position="126"/>
    </location>
</feature>
<accession>A0A6G1AYY0</accession>
<organism evidence="1 2">
    <name type="scientific">Crocuta crocuta</name>
    <name type="common">Spotted hyena</name>
    <dbReference type="NCBI Taxonomy" id="9678"/>
    <lineage>
        <taxon>Eukaryota</taxon>
        <taxon>Metazoa</taxon>
        <taxon>Chordata</taxon>
        <taxon>Craniata</taxon>
        <taxon>Vertebrata</taxon>
        <taxon>Euteleostomi</taxon>
        <taxon>Mammalia</taxon>
        <taxon>Eutheria</taxon>
        <taxon>Laurasiatheria</taxon>
        <taxon>Carnivora</taxon>
        <taxon>Feliformia</taxon>
        <taxon>Hyaenidae</taxon>
        <taxon>Crocuta</taxon>
    </lineage>
</organism>
<comment type="caution">
    <text evidence="1">The sequence shown here is derived from an EMBL/GenBank/DDBJ whole genome shotgun (WGS) entry which is preliminary data.</text>
</comment>
<evidence type="ECO:0000313" key="1">
    <source>
        <dbReference type="EMBL" id="KAF0880747.1"/>
    </source>
</evidence>
<name>A0A6G1AYY0_CROCR</name>
<reference evidence="1 2" key="1">
    <citation type="submission" date="2019-11" db="EMBL/GenBank/DDBJ databases">
        <authorList>
            <person name="Yang C."/>
            <person name="Li F."/>
        </authorList>
    </citation>
    <scope>NUCLEOTIDE SEQUENCE [LARGE SCALE GENOMIC DNA]</scope>
    <source>
        <strain evidence="1">KB4526</strain>
        <tissue evidence="1">Muscle</tissue>
    </source>
</reference>
<dbReference type="Proteomes" id="UP000475037">
    <property type="component" value="Unassembled WGS sequence"/>
</dbReference>
<keyword evidence="2" id="KW-1185">Reference proteome</keyword>
<dbReference type="EMBL" id="VOAJ01003105">
    <property type="protein sequence ID" value="KAF0880747.1"/>
    <property type="molecule type" value="Genomic_DNA"/>
</dbReference>
<proteinExistence type="predicted"/>